<protein>
    <submittedName>
        <fullName evidence="1">Uncharacterized protein</fullName>
    </submittedName>
</protein>
<proteinExistence type="predicted"/>
<organism evidence="1 2">
    <name type="scientific">Prauserella oleivorans</name>
    <dbReference type="NCBI Taxonomy" id="1478153"/>
    <lineage>
        <taxon>Bacteria</taxon>
        <taxon>Bacillati</taxon>
        <taxon>Actinomycetota</taxon>
        <taxon>Actinomycetes</taxon>
        <taxon>Pseudonocardiales</taxon>
        <taxon>Pseudonocardiaceae</taxon>
        <taxon>Prauserella</taxon>
    </lineage>
</organism>
<sequence length="195" mass="21332">MSTAAPQPRTVRELDTPAARELARLAEILGELQTVLLCCERLVGELAADEPDDLTVDALWTTAVLTYARCFGGDAGLSEDDVTATPLQGEVLEWHRVLIRLRERHTDTARAPREQCSVGVTQDESGHASGIAITSTPRPMLDDVTVKQTGALAYELSKLVDERMTQRQERVRASVGDMAVMELERLPRIELAPAG</sequence>
<comment type="caution">
    <text evidence="1">The sequence shown here is derived from an EMBL/GenBank/DDBJ whole genome shotgun (WGS) entry which is preliminary data.</text>
</comment>
<evidence type="ECO:0000313" key="1">
    <source>
        <dbReference type="EMBL" id="MFD2803214.1"/>
    </source>
</evidence>
<keyword evidence="2" id="KW-1185">Reference proteome</keyword>
<gene>
    <name evidence="1" type="ORF">ACFS2C_27870</name>
</gene>
<dbReference type="EMBL" id="JBHUOF010000049">
    <property type="protein sequence ID" value="MFD2803214.1"/>
    <property type="molecule type" value="Genomic_DNA"/>
</dbReference>
<name>A0ABW5WHL8_9PSEU</name>
<reference evidence="2" key="1">
    <citation type="journal article" date="2019" name="Int. J. Syst. Evol. Microbiol.">
        <title>The Global Catalogue of Microorganisms (GCM) 10K type strain sequencing project: providing services to taxonomists for standard genome sequencing and annotation.</title>
        <authorList>
            <consortium name="The Broad Institute Genomics Platform"/>
            <consortium name="The Broad Institute Genome Sequencing Center for Infectious Disease"/>
            <person name="Wu L."/>
            <person name="Ma J."/>
        </authorList>
    </citation>
    <scope>NUCLEOTIDE SEQUENCE [LARGE SCALE GENOMIC DNA]</scope>
    <source>
        <strain evidence="2">IBRC-M 10906</strain>
    </source>
</reference>
<accession>A0ABW5WHL8</accession>
<dbReference type="RefSeq" id="WP_377394694.1">
    <property type="nucleotide sequence ID" value="NZ_JBHSAN010000054.1"/>
</dbReference>
<dbReference type="Proteomes" id="UP001597478">
    <property type="component" value="Unassembled WGS sequence"/>
</dbReference>
<evidence type="ECO:0000313" key="2">
    <source>
        <dbReference type="Proteomes" id="UP001597478"/>
    </source>
</evidence>